<dbReference type="InterPro" id="IPR007359">
    <property type="entry name" value="SigmaE_reg_RseC_MucC"/>
</dbReference>
<keyword evidence="3" id="KW-1185">Reference proteome</keyword>
<name>A0A5K7YJ81_9BACT</name>
<evidence type="ECO:0000313" key="2">
    <source>
        <dbReference type="EMBL" id="BBO69226.1"/>
    </source>
</evidence>
<gene>
    <name evidence="2" type="ORF">DSCA_31560</name>
</gene>
<dbReference type="AlphaFoldDB" id="A0A5K7YJ81"/>
<sequence length="116" mass="12465">MKVEAINTADARVGDRIVLNIQTSSLLKATFLLYVFPILAMIAGAVLGQTVAGMRSMDPSGLSALFGFLFFGLAFIVIRITGRRLSKNASYKPEIIKVRGHQPLSTEALVLPGTEA</sequence>
<keyword evidence="1" id="KW-0472">Membrane</keyword>
<evidence type="ECO:0000313" key="3">
    <source>
        <dbReference type="Proteomes" id="UP000427906"/>
    </source>
</evidence>
<accession>A0A5K7YJ81</accession>
<dbReference type="PANTHER" id="PTHR35867:SF1">
    <property type="entry name" value="PROTEIN RSEC"/>
    <property type="match status" value="1"/>
</dbReference>
<dbReference type="KEGG" id="dalk:DSCA_31560"/>
<keyword evidence="1" id="KW-1133">Transmembrane helix</keyword>
<feature type="transmembrane region" description="Helical" evidence="1">
    <location>
        <begin position="64"/>
        <end position="82"/>
    </location>
</feature>
<dbReference type="Proteomes" id="UP000427906">
    <property type="component" value="Chromosome"/>
</dbReference>
<organism evidence="2 3">
    <name type="scientific">Desulfosarcina alkanivorans</name>
    <dbReference type="NCBI Taxonomy" id="571177"/>
    <lineage>
        <taxon>Bacteria</taxon>
        <taxon>Pseudomonadati</taxon>
        <taxon>Thermodesulfobacteriota</taxon>
        <taxon>Desulfobacteria</taxon>
        <taxon>Desulfobacterales</taxon>
        <taxon>Desulfosarcinaceae</taxon>
        <taxon>Desulfosarcina</taxon>
    </lineage>
</organism>
<evidence type="ECO:0008006" key="4">
    <source>
        <dbReference type="Google" id="ProtNLM"/>
    </source>
</evidence>
<dbReference type="PIRSF" id="PIRSF004923">
    <property type="entry name" value="RseC"/>
    <property type="match status" value="1"/>
</dbReference>
<evidence type="ECO:0000256" key="1">
    <source>
        <dbReference type="SAM" id="Phobius"/>
    </source>
</evidence>
<reference evidence="2 3" key="1">
    <citation type="submission" date="2019-11" db="EMBL/GenBank/DDBJ databases">
        <title>Comparative genomics of hydrocarbon-degrading Desulfosarcina strains.</title>
        <authorList>
            <person name="Watanabe M."/>
            <person name="Kojima H."/>
            <person name="Fukui M."/>
        </authorList>
    </citation>
    <scope>NUCLEOTIDE SEQUENCE [LARGE SCALE GENOMIC DNA]</scope>
    <source>
        <strain evidence="2 3">PL12</strain>
    </source>
</reference>
<dbReference type="PANTHER" id="PTHR35867">
    <property type="entry name" value="PROTEIN RSEC"/>
    <property type="match status" value="1"/>
</dbReference>
<keyword evidence="1" id="KW-0812">Transmembrane</keyword>
<proteinExistence type="predicted"/>
<feature type="transmembrane region" description="Helical" evidence="1">
    <location>
        <begin position="31"/>
        <end position="52"/>
    </location>
</feature>
<protein>
    <recommendedName>
        <fullName evidence="4">Fis family transcriptional regulator</fullName>
    </recommendedName>
</protein>
<dbReference type="EMBL" id="AP021874">
    <property type="protein sequence ID" value="BBO69226.1"/>
    <property type="molecule type" value="Genomic_DNA"/>
</dbReference>
<dbReference type="Pfam" id="PF04246">
    <property type="entry name" value="RseC_MucC"/>
    <property type="match status" value="1"/>
</dbReference>
<dbReference type="InterPro" id="IPR026268">
    <property type="entry name" value="RseC"/>
</dbReference>